<dbReference type="EMBL" id="CP053587">
    <property type="protein sequence ID" value="WNZ27267.1"/>
    <property type="molecule type" value="Genomic_DNA"/>
</dbReference>
<name>A0AA96WYU6_9CYAN</name>
<evidence type="ECO:0000313" key="1">
    <source>
        <dbReference type="EMBL" id="WNZ27267.1"/>
    </source>
</evidence>
<dbReference type="RefSeq" id="WP_316436918.1">
    <property type="nucleotide sequence ID" value="NZ_CP053587.1"/>
</dbReference>
<reference evidence="1" key="1">
    <citation type="submission" date="2020-05" db="EMBL/GenBank/DDBJ databases">
        <authorList>
            <person name="Zhu T."/>
            <person name="Keshari N."/>
            <person name="Lu X."/>
        </authorList>
    </citation>
    <scope>NUCLEOTIDE SEQUENCE</scope>
    <source>
        <strain evidence="1">NK1-12</strain>
    </source>
</reference>
<organism evidence="1">
    <name type="scientific">Leptolyngbya sp. NK1-12</name>
    <dbReference type="NCBI Taxonomy" id="2547451"/>
    <lineage>
        <taxon>Bacteria</taxon>
        <taxon>Bacillati</taxon>
        <taxon>Cyanobacteriota</taxon>
        <taxon>Cyanophyceae</taxon>
        <taxon>Leptolyngbyales</taxon>
        <taxon>Leptolyngbyaceae</taxon>
        <taxon>Leptolyngbya group</taxon>
        <taxon>Leptolyngbya</taxon>
    </lineage>
</organism>
<dbReference type="AlphaFoldDB" id="A0AA96WYU6"/>
<accession>A0AA96WYU6</accession>
<gene>
    <name evidence="1" type="ORF">HJG54_30725</name>
</gene>
<protein>
    <submittedName>
        <fullName evidence="1">Uncharacterized protein</fullName>
    </submittedName>
</protein>
<proteinExistence type="predicted"/>
<sequence>MTTQCVRAAAEPLMPSENYPSNEPNKVVWMGDSSVPAVPIKTITLTNFTDHTVYPFLATPNDAAAYGGGTIYDPEDPKNEDYRGYIGYTGSDGKNYLGLPAGETITITVPLVFWDGSRIFICNDSEYITPDAQFLQPNPPINPYQYYDKNQDGSTTLRLYQKSGTLTPSGITAVVMWFHGTQAIGPNNDAAAQLVEFTIRDPWQLNLNSTLDPGILGPLINYDVSYVDTIYLPVAVEATDAWVLNDAMKPPYATASYGWIGASQTEDQFQQALKNFTLTPLGQYFGGKGYTKYNFPAEMEAVAGVKLPSGAQAVGDSPFASHLSSYDPSNNQYMLISGGTGPIGTDPNTLPNGTTTLPVIWDSVNGPAQQAALLYGESQPGTMDVTCSVSGVIPAGTTLISVDVAGSTVTLSQPASNPDPSHQTGYIVHFQRPVTDYVTSTMLNLWYSWAKYYVQINHQLPTQTYTCSITADRVLTFTSVVPSNALVIGMQVTGPGIPDDSDGSLCTITALTTDDKAIASVTLSELVTVGSTGSYQFVAPPPIVGSDDEFMGNKIQPFALSFEGDDADTAKLFAQAVYLVMSAMSPIPPNPNDLKPLPRPVRLLYNVIGCNVGQIPHIGQDLSPKDDRIAGEIRDRLKSILRGVPDFKNPQWQESSGLWYPDPTTPTGGRSFNVRNLDPFVWFVHKQLGLSGYGFSVDDDIADVGARGATNIHIGIGGLGSSNQPGSLPNPNQWTYGAPYGPVTGQGQLADSTTIKLLDATVFWKLSPPDSNAGLLGAMVSGPGIVPGTRVETPNAGDHSVTLSQSVDSSVTPGNTYTYTFS</sequence>